<dbReference type="EMBL" id="AOGT01000958">
    <property type="protein sequence ID" value="EMG48828.1"/>
    <property type="molecule type" value="Genomic_DNA"/>
</dbReference>
<organism evidence="1 2">
    <name type="scientific">Candida maltosa (strain Xu316)</name>
    <name type="common">Yeast</name>
    <dbReference type="NCBI Taxonomy" id="1245528"/>
    <lineage>
        <taxon>Eukaryota</taxon>
        <taxon>Fungi</taxon>
        <taxon>Dikarya</taxon>
        <taxon>Ascomycota</taxon>
        <taxon>Saccharomycotina</taxon>
        <taxon>Pichiomycetes</taxon>
        <taxon>Debaryomycetaceae</taxon>
        <taxon>Candida/Lodderomyces clade</taxon>
        <taxon>Candida</taxon>
    </lineage>
</organism>
<keyword evidence="2" id="KW-1185">Reference proteome</keyword>
<evidence type="ECO:0000313" key="2">
    <source>
        <dbReference type="Proteomes" id="UP000011777"/>
    </source>
</evidence>
<gene>
    <name evidence="1" type="ORF">G210_0534</name>
</gene>
<evidence type="ECO:0000313" key="1">
    <source>
        <dbReference type="EMBL" id="EMG48828.1"/>
    </source>
</evidence>
<dbReference type="Pfam" id="PF20935">
    <property type="entry name" value="DUF6847"/>
    <property type="match status" value="1"/>
</dbReference>
<reference evidence="1 2" key="1">
    <citation type="submission" date="2013-02" db="EMBL/GenBank/DDBJ databases">
        <title>Genome sequence of Candida maltosa Xu316, a potential industrial strain for xylitol and ethanol production.</title>
        <authorList>
            <person name="Yu J."/>
            <person name="Wang Q."/>
            <person name="Geng X."/>
            <person name="Bao W."/>
            <person name="He P."/>
            <person name="Cai J."/>
        </authorList>
    </citation>
    <scope>NUCLEOTIDE SEQUENCE [LARGE SCALE GENOMIC DNA]</scope>
    <source>
        <strain evidence="2">Xu316</strain>
    </source>
</reference>
<dbReference type="InterPro" id="IPR047741">
    <property type="entry name" value="DIP1984-like"/>
</dbReference>
<dbReference type="STRING" id="1245528.M3J9M7"/>
<dbReference type="Gene3D" id="6.10.320.10">
    <property type="match status" value="1"/>
</dbReference>
<accession>M3J9M7</accession>
<proteinExistence type="predicted"/>
<dbReference type="Proteomes" id="UP000011777">
    <property type="component" value="Unassembled WGS sequence"/>
</dbReference>
<protein>
    <submittedName>
        <fullName evidence="1">Uncharacterized protein</fullName>
    </submittedName>
</protein>
<name>M3J9M7_CANMX</name>
<dbReference type="OrthoDB" id="4022099at2759"/>
<comment type="caution">
    <text evidence="1">The sequence shown here is derived from an EMBL/GenBank/DDBJ whole genome shotgun (WGS) entry which is preliminary data.</text>
</comment>
<dbReference type="HOGENOM" id="CLU_119822_0_0_1"/>
<dbReference type="OMA" id="RIQSANW"/>
<dbReference type="NCBIfam" id="NF038048">
    <property type="entry name" value="DIP1984_fam"/>
    <property type="match status" value="1"/>
</dbReference>
<sequence length="158" mass="18700">MKLVEGLLLKDQLKKEASQLRELISKCCQAQSGDKPPFEVNELFAEYEELKMAEMKVSREIQITNNIIKFKYWDIDEERTMTQALADLSSISDNLYFVDKMIKGGIITYSWSSKEIRDISYVDVVKYQNKLKELRSKEYELKRRIQFANYEFDLIESK</sequence>
<dbReference type="AlphaFoldDB" id="M3J9M7"/>